<dbReference type="Proteomes" id="UP000255192">
    <property type="component" value="Unassembled WGS sequence"/>
</dbReference>
<protein>
    <submittedName>
        <fullName evidence="1">Uncharacterized protein</fullName>
    </submittedName>
</protein>
<dbReference type="AlphaFoldDB" id="A0A377ZNP2"/>
<gene>
    <name evidence="1" type="ORF">NCTC204_01203</name>
</gene>
<name>A0A377ZNP2_KLEPN</name>
<dbReference type="EMBL" id="UGMD01000002">
    <property type="protein sequence ID" value="STU77876.1"/>
    <property type="molecule type" value="Genomic_DNA"/>
</dbReference>
<evidence type="ECO:0000313" key="1">
    <source>
        <dbReference type="EMBL" id="STU77876.1"/>
    </source>
</evidence>
<organism evidence="1 2">
    <name type="scientific">Klebsiella pneumoniae</name>
    <dbReference type="NCBI Taxonomy" id="573"/>
    <lineage>
        <taxon>Bacteria</taxon>
        <taxon>Pseudomonadati</taxon>
        <taxon>Pseudomonadota</taxon>
        <taxon>Gammaproteobacteria</taxon>
        <taxon>Enterobacterales</taxon>
        <taxon>Enterobacteriaceae</taxon>
        <taxon>Klebsiella/Raoultella group</taxon>
        <taxon>Klebsiella</taxon>
        <taxon>Klebsiella pneumoniae complex</taxon>
    </lineage>
</organism>
<evidence type="ECO:0000313" key="2">
    <source>
        <dbReference type="Proteomes" id="UP000255192"/>
    </source>
</evidence>
<proteinExistence type="predicted"/>
<reference evidence="1 2" key="1">
    <citation type="submission" date="2018-06" db="EMBL/GenBank/DDBJ databases">
        <authorList>
            <consortium name="Pathogen Informatics"/>
            <person name="Doyle S."/>
        </authorList>
    </citation>
    <scope>NUCLEOTIDE SEQUENCE [LARGE SCALE GENOMIC DNA]</scope>
    <source>
        <strain evidence="1 2">NCTC204</strain>
    </source>
</reference>
<accession>A0A377ZNP2</accession>
<sequence>MTFFAVGIGQLTRLRGQIGGVTDVRRHIAKIFCRFDAGGNRQAMLNGAFAAGQLATGRHVKDHFTQRATRLAFVGLQLVEAVQRLFGGFNRLANFPVVVTAFDVQLGQEADASIEPVSFRVLMVFWMTCLY</sequence>